<keyword evidence="11" id="KW-1185">Reference proteome</keyword>
<feature type="region of interest" description="Disordered" evidence="6">
    <location>
        <begin position="509"/>
        <end position="541"/>
    </location>
</feature>
<dbReference type="GO" id="GO:0003824">
    <property type="term" value="F:catalytic activity"/>
    <property type="evidence" value="ECO:0007669"/>
    <property type="project" value="InterPro"/>
</dbReference>
<dbReference type="OrthoDB" id="29024at2759"/>
<feature type="compositionally biased region" description="Low complexity" evidence="6">
    <location>
        <begin position="1515"/>
        <end position="1524"/>
    </location>
</feature>
<feature type="domain" description="THO complex subunitTHOC2 C-terminal" evidence="7">
    <location>
        <begin position="1089"/>
        <end position="1392"/>
    </location>
</feature>
<evidence type="ECO:0000256" key="6">
    <source>
        <dbReference type="SAM" id="MobiDB-lite"/>
    </source>
</evidence>
<sequence>MDAKATTRYLALYPAVLKKLASTRKDGQRLIDLDEWFWKELPKTVAERGVDQGLTKKELQKVTEWKLERGKTRPRLKTLVASNDSAEVERVTRKAATRAMEGDIVQAVETLCELKGIGPATATAIACAFTDNIAFLADETMEMLKDRLGKVDYTIKYFRAFHEEINNITASLNEDVDADTKSGPYSCKDFGQSLWSQFHCKKLSLDDENLSGSKEPATDLKRDTHDHWAARVSVGKATPAVISAEDDKRERLKKVAHFLAYGNAGGDGHQFIPKHLLIERWETTLLAELGLIPDRAAFEKKLIRTNTALLYKQQKFNLLREESEGYSKLLSGVATQAAQYQPLDGVNDGITRAIQNMQSLIGYFDLDPNRVLDLILDAFIANVDSQHEFFLRLLEASPWAKRDTSATSSQRTNQMFPSVDNHAFASKEGIFAQILAFKFKFYQQEENFGDEPSGLFLVTALLISKDYLSILDIYESLAPNDTELEAEQGAWRKSLLDKAKTSGGGLLASYAPLGDDPRESPKATANSDVPESAKDAQPVKRRTNQKMEILKASLLLGDLPNAMFFLYKQSEYTGSEPDVAILLCRIVHAMLEPVDIAYGSNRDEANDTSKSGQSYFQYEGWSDRIITCNTFEDIQTYALPILRLLGCRIYHDMPLYSRLCRIGNAVLRQDPGNTKAVWNTILRQNLIPAISLVYANPGMIHELWTILEHFPYTERYALYGEWDVDMYKKIPELKLAKAEAEREVKGAMRRLAKENVKQLGRHLAKICHSNPLVGFSIMLDQVQGYDNLVSPVVDACKYLTQFGYDVLTYVIIAKLTGDQGPGKRAKSRLKEDGITHSDWLQALSSFCGTLFRKYPMMDCGPLLQYLVNQLVDHSTEDLIILRELVNKMAGIEVLSHYSGAQIEAMAGGSLLRTESLSSDANDRAKGNKRSATRLMKSLKDNNLAFPLLVLIAQQREMCIFKDSLSQVRHLKLLGNMFDECHTVMLQYMEFLNNFMEESSYIEMLPTLTTLHQSYGLPMEICHHFLRPRNILALRKSLQASPGDSEEVDKPKVIDECEENNAQSEGREAIASPQTISQKEIRDLLPRNVWNALSPSFYTLFWSLDLYDIHVPRERYAAEIAKLQHTLQQLQDDWSELAKGLNPSNRKRLLERTTVALESLQREQNAQEENHRNVLAKLQAEKSTWFTDASSRGDIAAEFIQHCLHPRSMISAKDAIFCARIIQLMHSMGTENFSSLTLYDKLLAEYVNAEIYLRTEAEAAIYGHFLSEILWNLTKWHRSSDLYQQEGKGGQNILPGFQKKWNVGANSKQNTVLADSHLLQYNEYRQVMWKWHCKLNAIFDATLTSGQHLRMRNSIIVLTRIEHSFPLVRQIGDKLLSRINEIIDTESKQDLKSPPSYKAILDKNKPKWVEISEFYDYKARVVPSTENTQSSAADDVRKERDEKEEVPNDSRAPHDKQMSESKRDEERVSDSTIQDDKEEPKDEKSIAENATLNEQTAGMDVDSVRIAEQTPKAGLSRSSSPRSSSGDVITPIAESPKVEDRESNKKRKIPESIDQAPGTLDTSNSKRARKEDAEDKPMANEEDKPPSGPRAERNEDKKETDGKRRR</sequence>
<evidence type="ECO:0000259" key="8">
    <source>
        <dbReference type="Pfam" id="PF11732"/>
    </source>
</evidence>
<dbReference type="InterPro" id="IPR011257">
    <property type="entry name" value="DNA_glycosylase"/>
</dbReference>
<evidence type="ECO:0000313" key="10">
    <source>
        <dbReference type="EMBL" id="OZJ04389.1"/>
    </source>
</evidence>
<dbReference type="GO" id="GO:0003729">
    <property type="term" value="F:mRNA binding"/>
    <property type="evidence" value="ECO:0007669"/>
    <property type="project" value="TreeGrafter"/>
</dbReference>
<dbReference type="EMBL" id="MVBO01000042">
    <property type="protein sequence ID" value="OZJ04389.1"/>
    <property type="molecule type" value="Genomic_DNA"/>
</dbReference>
<proteinExistence type="inferred from homology"/>
<feature type="domain" description="THO complex subunit 2 N-terminal" evidence="9">
    <location>
        <begin position="607"/>
        <end position="761"/>
    </location>
</feature>
<dbReference type="GO" id="GO:0006406">
    <property type="term" value="P:mRNA export from nucleus"/>
    <property type="evidence" value="ECO:0007669"/>
    <property type="project" value="InterPro"/>
</dbReference>
<dbReference type="GO" id="GO:0006281">
    <property type="term" value="P:DNA repair"/>
    <property type="evidence" value="ECO:0007669"/>
    <property type="project" value="InterPro"/>
</dbReference>
<keyword evidence="4" id="KW-0539">Nucleus</keyword>
<keyword evidence="5" id="KW-0175">Coiled coil</keyword>
<feature type="region of interest" description="Disordered" evidence="6">
    <location>
        <begin position="1423"/>
        <end position="1605"/>
    </location>
</feature>
<comment type="caution">
    <text evidence="10">The sequence shown here is derived from an EMBL/GenBank/DDBJ whole genome shotgun (WGS) entry which is preliminary data.</text>
</comment>
<dbReference type="InterPro" id="IPR021418">
    <property type="entry name" value="THO_THOC2_C"/>
</dbReference>
<comment type="similarity">
    <text evidence="2">Belongs to the THOC2 family.</text>
</comment>
<feature type="domain" description="THO complex subunit 2 N-terminal" evidence="9">
    <location>
        <begin position="240"/>
        <end position="595"/>
    </location>
</feature>
<organism evidence="10 11">
    <name type="scientific">Bifiguratus adelaidae</name>
    <dbReference type="NCBI Taxonomy" id="1938954"/>
    <lineage>
        <taxon>Eukaryota</taxon>
        <taxon>Fungi</taxon>
        <taxon>Fungi incertae sedis</taxon>
        <taxon>Mucoromycota</taxon>
        <taxon>Mucoromycotina</taxon>
        <taxon>Endogonomycetes</taxon>
        <taxon>Endogonales</taxon>
        <taxon>Endogonales incertae sedis</taxon>
        <taxon>Bifiguratus</taxon>
    </lineage>
</organism>
<protein>
    <recommendedName>
        <fullName evidence="3">THO complex subunit 2</fullName>
    </recommendedName>
</protein>
<dbReference type="Pfam" id="PF11732">
    <property type="entry name" value="Thoc2"/>
    <property type="match status" value="1"/>
</dbReference>
<gene>
    <name evidence="10" type="ORF">BZG36_02422</name>
</gene>
<dbReference type="InterPro" id="IPR032302">
    <property type="entry name" value="THOC2_N"/>
</dbReference>
<feature type="coiled-coil region" evidence="5">
    <location>
        <begin position="1112"/>
        <end position="1180"/>
    </location>
</feature>
<comment type="subcellular location">
    <subcellularLocation>
        <location evidence="1">Nucleus</location>
    </subcellularLocation>
</comment>
<feature type="compositionally biased region" description="Basic and acidic residues" evidence="6">
    <location>
        <begin position="1568"/>
        <end position="1605"/>
    </location>
</feature>
<dbReference type="Pfam" id="PF16134">
    <property type="entry name" value="THOC2_N"/>
    <property type="match status" value="2"/>
</dbReference>
<name>A0A261Y194_9FUNG</name>
<evidence type="ECO:0000313" key="11">
    <source>
        <dbReference type="Proteomes" id="UP000242875"/>
    </source>
</evidence>
<dbReference type="SUPFAM" id="SSF48150">
    <property type="entry name" value="DNA-glycosylase"/>
    <property type="match status" value="1"/>
</dbReference>
<evidence type="ECO:0000259" key="7">
    <source>
        <dbReference type="Pfam" id="PF11262"/>
    </source>
</evidence>
<accession>A0A261Y194</accession>
<reference evidence="10 11" key="1">
    <citation type="journal article" date="2017" name="Mycologia">
        <title>Bifiguratus adelaidae, gen. et sp. nov., a new member of Mucoromycotina in endophytic and soil-dwelling habitats.</title>
        <authorList>
            <person name="Torres-Cruz T.J."/>
            <person name="Billingsley Tobias T.L."/>
            <person name="Almatruk M."/>
            <person name="Hesse C."/>
            <person name="Kuske C.R."/>
            <person name="Desiro A."/>
            <person name="Benucci G.M."/>
            <person name="Bonito G."/>
            <person name="Stajich J.E."/>
            <person name="Dunlap C."/>
            <person name="Arnold A.E."/>
            <person name="Porras-Alfaro A."/>
        </authorList>
    </citation>
    <scope>NUCLEOTIDE SEQUENCE [LARGE SCALE GENOMIC DNA]</scope>
    <source>
        <strain evidence="10 11">AZ0501</strain>
    </source>
</reference>
<evidence type="ECO:0000256" key="1">
    <source>
        <dbReference type="ARBA" id="ARBA00004123"/>
    </source>
</evidence>
<evidence type="ECO:0000259" key="9">
    <source>
        <dbReference type="Pfam" id="PF16134"/>
    </source>
</evidence>
<evidence type="ECO:0000256" key="2">
    <source>
        <dbReference type="ARBA" id="ARBA00007857"/>
    </source>
</evidence>
<evidence type="ECO:0000256" key="5">
    <source>
        <dbReference type="SAM" id="Coils"/>
    </source>
</evidence>
<dbReference type="Pfam" id="PF11262">
    <property type="entry name" value="Tho2"/>
    <property type="match status" value="1"/>
</dbReference>
<dbReference type="GO" id="GO:0000445">
    <property type="term" value="C:THO complex part of transcription export complex"/>
    <property type="evidence" value="ECO:0007669"/>
    <property type="project" value="TreeGrafter"/>
</dbReference>
<evidence type="ECO:0000256" key="3">
    <source>
        <dbReference type="ARBA" id="ARBA00019596"/>
    </source>
</evidence>
<dbReference type="InterPro" id="IPR021726">
    <property type="entry name" value="THO_THOC2_N"/>
</dbReference>
<dbReference type="Proteomes" id="UP000242875">
    <property type="component" value="Unassembled WGS sequence"/>
</dbReference>
<evidence type="ECO:0000256" key="4">
    <source>
        <dbReference type="ARBA" id="ARBA00023242"/>
    </source>
</evidence>
<dbReference type="GO" id="GO:0006397">
    <property type="term" value="P:mRNA processing"/>
    <property type="evidence" value="ECO:0007669"/>
    <property type="project" value="InterPro"/>
</dbReference>
<feature type="compositionally biased region" description="Basic and acidic residues" evidence="6">
    <location>
        <begin position="1433"/>
        <end position="1485"/>
    </location>
</feature>
<dbReference type="PANTHER" id="PTHR21597:SF0">
    <property type="entry name" value="THO COMPLEX SUBUNIT 2"/>
    <property type="match status" value="1"/>
</dbReference>
<feature type="coiled-coil region" evidence="5">
    <location>
        <begin position="730"/>
        <end position="757"/>
    </location>
</feature>
<feature type="domain" description="THO complex subunitTHOC2 N-terminal" evidence="8">
    <location>
        <begin position="763"/>
        <end position="844"/>
    </location>
</feature>
<dbReference type="InterPro" id="IPR040007">
    <property type="entry name" value="Tho2"/>
</dbReference>
<dbReference type="PANTHER" id="PTHR21597">
    <property type="entry name" value="THO2 PROTEIN"/>
    <property type="match status" value="1"/>
</dbReference>